<dbReference type="GO" id="GO:0003697">
    <property type="term" value="F:single-stranded DNA binding"/>
    <property type="evidence" value="ECO:0007669"/>
    <property type="project" value="InterPro"/>
</dbReference>
<evidence type="ECO:0000256" key="3">
    <source>
        <dbReference type="ARBA" id="ARBA00022763"/>
    </source>
</evidence>
<sequence>MCGRYTLFSHKTDPEAQRLWQALTNTAPAVHVPKGDIAPSEYAPIYVAGDKNGRTATVMKWGYPNPRRKTLIINARSETLLQKETFREDFLNRRCLVPAEGFYEWTPEKKLFVFEGSDSSLIYLAGIYRKAGDRREFVILTREPVSLVAEIHNRMPVIIPEDQAEAWLYDTNAALELIRAAPPELVRRCVK</sequence>
<accession>A0A4P9C794</accession>
<dbReference type="GO" id="GO:0106300">
    <property type="term" value="P:protein-DNA covalent cross-linking repair"/>
    <property type="evidence" value="ECO:0007669"/>
    <property type="project" value="InterPro"/>
</dbReference>
<dbReference type="EMBL" id="CP029487">
    <property type="protein sequence ID" value="QCT71388.1"/>
    <property type="molecule type" value="Genomic_DNA"/>
</dbReference>
<evidence type="ECO:0000256" key="2">
    <source>
        <dbReference type="ARBA" id="ARBA00022670"/>
    </source>
</evidence>
<evidence type="ECO:0000256" key="6">
    <source>
        <dbReference type="ARBA" id="ARBA00023125"/>
    </source>
</evidence>
<comment type="similarity">
    <text evidence="1 8">Belongs to the SOS response-associated peptidase family.</text>
</comment>
<keyword evidence="3" id="KW-0227">DNA damage</keyword>
<evidence type="ECO:0000313" key="10">
    <source>
        <dbReference type="Proteomes" id="UP000218387"/>
    </source>
</evidence>
<dbReference type="EC" id="3.4.-.-" evidence="8"/>
<evidence type="ECO:0000256" key="4">
    <source>
        <dbReference type="ARBA" id="ARBA00022801"/>
    </source>
</evidence>
<evidence type="ECO:0000256" key="1">
    <source>
        <dbReference type="ARBA" id="ARBA00008136"/>
    </source>
</evidence>
<dbReference type="InterPro" id="IPR003738">
    <property type="entry name" value="SRAP"/>
</dbReference>
<protein>
    <recommendedName>
        <fullName evidence="8">Abasic site processing protein</fullName>
        <ecNumber evidence="8">3.4.-.-</ecNumber>
    </recommendedName>
</protein>
<dbReference type="PANTHER" id="PTHR13604">
    <property type="entry name" value="DC12-RELATED"/>
    <property type="match status" value="1"/>
</dbReference>
<dbReference type="KEGG" id="emt:CPZ25_008610"/>
<keyword evidence="4 8" id="KW-0378">Hydrolase</keyword>
<proteinExistence type="inferred from homology"/>
<keyword evidence="7" id="KW-0456">Lyase</keyword>
<gene>
    <name evidence="9" type="ORF">CPZ25_008610</name>
</gene>
<name>A0A4P9C794_EUBML</name>
<dbReference type="GO" id="GO:0008233">
    <property type="term" value="F:peptidase activity"/>
    <property type="evidence" value="ECO:0007669"/>
    <property type="project" value="UniProtKB-KW"/>
</dbReference>
<evidence type="ECO:0000313" key="9">
    <source>
        <dbReference type="EMBL" id="QCT71388.1"/>
    </source>
</evidence>
<dbReference type="Proteomes" id="UP000218387">
    <property type="component" value="Chromosome"/>
</dbReference>
<evidence type="ECO:0000256" key="5">
    <source>
        <dbReference type="ARBA" id="ARBA00023124"/>
    </source>
</evidence>
<evidence type="ECO:0000256" key="7">
    <source>
        <dbReference type="ARBA" id="ARBA00023239"/>
    </source>
</evidence>
<dbReference type="AlphaFoldDB" id="A0A4P9C794"/>
<dbReference type="GO" id="GO:0016829">
    <property type="term" value="F:lyase activity"/>
    <property type="evidence" value="ECO:0007669"/>
    <property type="project" value="UniProtKB-KW"/>
</dbReference>
<dbReference type="SUPFAM" id="SSF143081">
    <property type="entry name" value="BB1717-like"/>
    <property type="match status" value="1"/>
</dbReference>
<keyword evidence="6" id="KW-0238">DNA-binding</keyword>
<organism evidence="9 10">
    <name type="scientific">Eubacterium maltosivorans</name>
    <dbReference type="NCBI Taxonomy" id="2041044"/>
    <lineage>
        <taxon>Bacteria</taxon>
        <taxon>Bacillati</taxon>
        <taxon>Bacillota</taxon>
        <taxon>Clostridia</taxon>
        <taxon>Eubacteriales</taxon>
        <taxon>Eubacteriaceae</taxon>
        <taxon>Eubacterium</taxon>
    </lineage>
</organism>
<keyword evidence="10" id="KW-1185">Reference proteome</keyword>
<keyword evidence="5" id="KW-0190">Covalent protein-DNA linkage</keyword>
<keyword evidence="2 8" id="KW-0645">Protease</keyword>
<dbReference type="RefSeq" id="WP_096920195.1">
    <property type="nucleotide sequence ID" value="NZ_CP029487.1"/>
</dbReference>
<reference evidence="9 10" key="1">
    <citation type="submission" date="2018-05" db="EMBL/GenBank/DDBJ databases">
        <title>Genome comparison of Eubacterium sp.</title>
        <authorList>
            <person name="Feng Y."/>
            <person name="Sanchez-Andrea I."/>
            <person name="Stams A.J.M."/>
            <person name="De Vos W.M."/>
        </authorList>
    </citation>
    <scope>NUCLEOTIDE SEQUENCE [LARGE SCALE GENOMIC DNA]</scope>
    <source>
        <strain evidence="9 10">YI</strain>
    </source>
</reference>
<dbReference type="PANTHER" id="PTHR13604:SF0">
    <property type="entry name" value="ABASIC SITE PROCESSING PROTEIN HMCES"/>
    <property type="match status" value="1"/>
</dbReference>
<evidence type="ECO:0000256" key="8">
    <source>
        <dbReference type="RuleBase" id="RU364100"/>
    </source>
</evidence>
<dbReference type="GO" id="GO:0006508">
    <property type="term" value="P:proteolysis"/>
    <property type="evidence" value="ECO:0007669"/>
    <property type="project" value="UniProtKB-KW"/>
</dbReference>
<dbReference type="InterPro" id="IPR036590">
    <property type="entry name" value="SRAP-like"/>
</dbReference>
<dbReference type="Gene3D" id="3.90.1680.10">
    <property type="entry name" value="SOS response associated peptidase-like"/>
    <property type="match status" value="1"/>
</dbReference>
<dbReference type="Pfam" id="PF02586">
    <property type="entry name" value="SRAP"/>
    <property type="match status" value="1"/>
</dbReference>